<keyword evidence="2" id="KW-1185">Reference proteome</keyword>
<proteinExistence type="predicted"/>
<organism evidence="1 2">
    <name type="scientific">Thalassolituus maritimus</name>
    <dbReference type="NCBI Taxonomy" id="484498"/>
    <lineage>
        <taxon>Bacteria</taxon>
        <taxon>Pseudomonadati</taxon>
        <taxon>Pseudomonadota</taxon>
        <taxon>Gammaproteobacteria</taxon>
        <taxon>Oceanospirillales</taxon>
        <taxon>Oceanospirillaceae</taxon>
        <taxon>Thalassolituus</taxon>
    </lineage>
</organism>
<protein>
    <submittedName>
        <fullName evidence="1">Uncharacterized protein</fullName>
    </submittedName>
</protein>
<dbReference type="EMBL" id="FTOH01000001">
    <property type="protein sequence ID" value="SIS45161.1"/>
    <property type="molecule type" value="Genomic_DNA"/>
</dbReference>
<gene>
    <name evidence="1" type="ORF">SAMN05421686_101432</name>
</gene>
<evidence type="ECO:0000313" key="1">
    <source>
        <dbReference type="EMBL" id="SIS45161.1"/>
    </source>
</evidence>
<evidence type="ECO:0000313" key="2">
    <source>
        <dbReference type="Proteomes" id="UP000185639"/>
    </source>
</evidence>
<accession>A0A1N7J7D3</accession>
<reference evidence="2" key="1">
    <citation type="submission" date="2017-01" db="EMBL/GenBank/DDBJ databases">
        <authorList>
            <person name="Varghese N."/>
            <person name="Submissions S."/>
        </authorList>
    </citation>
    <scope>NUCLEOTIDE SEQUENCE [LARGE SCALE GENOMIC DNA]</scope>
    <source>
        <strain evidence="2">DSM 24913</strain>
    </source>
</reference>
<dbReference type="OrthoDB" id="5735008at2"/>
<dbReference type="RefSeq" id="WP_076514011.1">
    <property type="nucleotide sequence ID" value="NZ_FTOH01000001.1"/>
</dbReference>
<name>A0A1N7J7D3_9GAMM</name>
<sequence>MIGEWNPSATTTETEAVPTSNELRQLAAAADNPASAAEQLRNRAANWIRSSQSEWEQSLSDLADAELINIAFFYIRAEQTLSGFESGSNNPAIRIFRYLKSQGRKPEKDIVRKMKAETDNRFIPHGDALT</sequence>
<dbReference type="Proteomes" id="UP000185639">
    <property type="component" value="Unassembled WGS sequence"/>
</dbReference>
<dbReference type="AlphaFoldDB" id="A0A1N7J7D3"/>